<name>A0AAJ8E360_ASPNG</name>
<gene>
    <name evidence="1" type="ORF">An06g01940</name>
</gene>
<organism evidence="1">
    <name type="scientific">Aspergillus niger</name>
    <dbReference type="NCBI Taxonomy" id="5061"/>
    <lineage>
        <taxon>Eukaryota</taxon>
        <taxon>Fungi</taxon>
        <taxon>Dikarya</taxon>
        <taxon>Ascomycota</taxon>
        <taxon>Pezizomycotina</taxon>
        <taxon>Eurotiomycetes</taxon>
        <taxon>Eurotiomycetidae</taxon>
        <taxon>Eurotiales</taxon>
        <taxon>Aspergillaceae</taxon>
        <taxon>Aspergillus</taxon>
        <taxon>Aspergillus subgen. Circumdati</taxon>
    </lineage>
</organism>
<protein>
    <submittedName>
        <fullName evidence="1">Uncharacterized protein</fullName>
    </submittedName>
</protein>
<proteinExistence type="predicted"/>
<dbReference type="KEGG" id="ang:An06g01940"/>
<reference evidence="1" key="2">
    <citation type="submission" date="2025-08" db="UniProtKB">
        <authorList>
            <consortium name="RefSeq"/>
        </authorList>
    </citation>
    <scope>IDENTIFICATION</scope>
</reference>
<dbReference type="VEuPathDB" id="FungiDB:An06g01940"/>
<reference evidence="1" key="1">
    <citation type="submission" date="2025-02" db="EMBL/GenBank/DDBJ databases">
        <authorList>
            <consortium name="NCBI Genome Project"/>
        </authorList>
    </citation>
    <scope>NUCLEOTIDE SEQUENCE</scope>
</reference>
<evidence type="ECO:0000313" key="1">
    <source>
        <dbReference type="RefSeq" id="XP_059605302.1"/>
    </source>
</evidence>
<sequence>MDTSPVPRLLRSSLLSPIRSNRAGSPERKFLHSSLSRRNSDVRVLRRLACDYFSPVANYGSSSQILTSANYNVHPLDNLLPYTDSSKPYEIP</sequence>
<dbReference type="GeneID" id="84591203"/>
<dbReference type="RefSeq" id="XP_059605302.1">
    <property type="nucleotide sequence ID" value="XM_059748089.1"/>
</dbReference>
<accession>A0AAJ8E360</accession>
<dbReference type="AlphaFoldDB" id="A0AAJ8E360"/>